<dbReference type="RefSeq" id="XP_018026449.1">
    <property type="nucleotide sequence ID" value="XM_018170960.2"/>
</dbReference>
<keyword evidence="6" id="KW-1185">Reference proteome</keyword>
<evidence type="ECO:0000313" key="6">
    <source>
        <dbReference type="Proteomes" id="UP000694843"/>
    </source>
</evidence>
<evidence type="ECO:0000256" key="2">
    <source>
        <dbReference type="ARBA" id="ARBA00022801"/>
    </source>
</evidence>
<evidence type="ECO:0000256" key="4">
    <source>
        <dbReference type="SAM" id="MobiDB-lite"/>
    </source>
</evidence>
<dbReference type="GO" id="GO:0004721">
    <property type="term" value="F:phosphoprotein phosphatase activity"/>
    <property type="evidence" value="ECO:0007669"/>
    <property type="project" value="UniProtKB-KW"/>
</dbReference>
<organism evidence="6 7">
    <name type="scientific">Hyalella azteca</name>
    <name type="common">Amphipod</name>
    <dbReference type="NCBI Taxonomy" id="294128"/>
    <lineage>
        <taxon>Eukaryota</taxon>
        <taxon>Metazoa</taxon>
        <taxon>Ecdysozoa</taxon>
        <taxon>Arthropoda</taxon>
        <taxon>Crustacea</taxon>
        <taxon>Multicrustacea</taxon>
        <taxon>Malacostraca</taxon>
        <taxon>Eumalacostraca</taxon>
        <taxon>Peracarida</taxon>
        <taxon>Amphipoda</taxon>
        <taxon>Senticaudata</taxon>
        <taxon>Talitrida</taxon>
        <taxon>Talitroidea</taxon>
        <taxon>Hyalellidae</taxon>
        <taxon>Hyalella</taxon>
    </lineage>
</organism>
<dbReference type="InterPro" id="IPR000222">
    <property type="entry name" value="PP2C_BS"/>
</dbReference>
<keyword evidence="1" id="KW-0479">Metal-binding</keyword>
<dbReference type="InterPro" id="IPR001932">
    <property type="entry name" value="PPM-type_phosphatase-like_dom"/>
</dbReference>
<dbReference type="SUPFAM" id="SSF81606">
    <property type="entry name" value="PP2C-like"/>
    <property type="match status" value="1"/>
</dbReference>
<accession>A0A8B7PJW1</accession>
<dbReference type="OrthoDB" id="416093at2759"/>
<gene>
    <name evidence="7" type="primary">LOC108681884</name>
</gene>
<evidence type="ECO:0000313" key="7">
    <source>
        <dbReference type="RefSeq" id="XP_018026449.1"/>
    </source>
</evidence>
<dbReference type="KEGG" id="hazt:108681884"/>
<dbReference type="GO" id="GO:0046872">
    <property type="term" value="F:metal ion binding"/>
    <property type="evidence" value="ECO:0007669"/>
    <property type="project" value="UniProtKB-KW"/>
</dbReference>
<protein>
    <submittedName>
        <fullName evidence="7">Protein phosphatase 1F</fullName>
    </submittedName>
</protein>
<feature type="region of interest" description="Disordered" evidence="4">
    <location>
        <begin position="82"/>
        <end position="116"/>
    </location>
</feature>
<dbReference type="Gene3D" id="3.60.40.10">
    <property type="entry name" value="PPM-type phosphatase domain"/>
    <property type="match status" value="1"/>
</dbReference>
<dbReference type="Proteomes" id="UP000694843">
    <property type="component" value="Unplaced"/>
</dbReference>
<dbReference type="InterPro" id="IPR036457">
    <property type="entry name" value="PPM-type-like_dom_sf"/>
</dbReference>
<reference evidence="7" key="1">
    <citation type="submission" date="2025-08" db="UniProtKB">
        <authorList>
            <consortium name="RefSeq"/>
        </authorList>
    </citation>
    <scope>IDENTIFICATION</scope>
    <source>
        <tissue evidence="7">Whole organism</tissue>
    </source>
</reference>
<dbReference type="Pfam" id="PF00481">
    <property type="entry name" value="PP2C"/>
    <property type="match status" value="1"/>
</dbReference>
<name>A0A8B7PJW1_HYAAZ</name>
<proteinExistence type="predicted"/>
<evidence type="ECO:0000256" key="3">
    <source>
        <dbReference type="ARBA" id="ARBA00022912"/>
    </source>
</evidence>
<dbReference type="PROSITE" id="PS01032">
    <property type="entry name" value="PPM_1"/>
    <property type="match status" value="1"/>
</dbReference>
<evidence type="ECO:0000259" key="5">
    <source>
        <dbReference type="Pfam" id="PF00481"/>
    </source>
</evidence>
<feature type="compositionally biased region" description="Acidic residues" evidence="4">
    <location>
        <begin position="91"/>
        <end position="106"/>
    </location>
</feature>
<feature type="domain" description="PPM-type phosphatase" evidence="5">
    <location>
        <begin position="102"/>
        <end position="176"/>
    </location>
</feature>
<keyword evidence="2" id="KW-0378">Hydrolase</keyword>
<dbReference type="GeneID" id="108681884"/>
<sequence length="185" mass="20554">MAGEGGRVDDFFRYLNGFLANIRPDDPLPVRAPSYKVTEVEIDGQILDIVHRYLNEKDCPVYVRSYVAHKVWEEMRQPALAAVDGGGSDGGADEDDDSDDDSDDLVDAPSNNSERYGEPHAFYGVFDGHAGSDAAVYAAAHLHQYLIQNPLYHMDPVAALKHAFHFADTNFLKKAKKEVIWVQEG</sequence>
<evidence type="ECO:0000256" key="1">
    <source>
        <dbReference type="ARBA" id="ARBA00022723"/>
    </source>
</evidence>
<keyword evidence="3" id="KW-0904">Protein phosphatase</keyword>
<dbReference type="AlphaFoldDB" id="A0A8B7PJW1"/>